<evidence type="ECO:0000313" key="2">
    <source>
        <dbReference type="Proteomes" id="UP000790709"/>
    </source>
</evidence>
<organism evidence="1 2">
    <name type="scientific">Leucogyrophana mollusca</name>
    <dbReference type="NCBI Taxonomy" id="85980"/>
    <lineage>
        <taxon>Eukaryota</taxon>
        <taxon>Fungi</taxon>
        <taxon>Dikarya</taxon>
        <taxon>Basidiomycota</taxon>
        <taxon>Agaricomycotina</taxon>
        <taxon>Agaricomycetes</taxon>
        <taxon>Agaricomycetidae</taxon>
        <taxon>Boletales</taxon>
        <taxon>Boletales incertae sedis</taxon>
        <taxon>Leucogyrophana</taxon>
    </lineage>
</organism>
<comment type="caution">
    <text evidence="1">The sequence shown here is derived from an EMBL/GenBank/DDBJ whole genome shotgun (WGS) entry which is preliminary data.</text>
</comment>
<gene>
    <name evidence="1" type="ORF">BV22DRAFT_1040338</name>
</gene>
<dbReference type="Proteomes" id="UP000790709">
    <property type="component" value="Unassembled WGS sequence"/>
</dbReference>
<protein>
    <submittedName>
        <fullName evidence="1">Uncharacterized protein</fullName>
    </submittedName>
</protein>
<keyword evidence="2" id="KW-1185">Reference proteome</keyword>
<sequence length="89" mass="10273">MAWCSSSGGRRRLLCVQVQLRARAIQFWMPGECDPSDVDCSFCTEVPCDRDRVVRVSVIVSLFPEHRRQVWKEWTTSSSYSEASRFLPS</sequence>
<accession>A0ACB8B2W6</accession>
<reference evidence="1" key="1">
    <citation type="journal article" date="2021" name="New Phytol.">
        <title>Evolutionary innovations through gain and loss of genes in the ectomycorrhizal Boletales.</title>
        <authorList>
            <person name="Wu G."/>
            <person name="Miyauchi S."/>
            <person name="Morin E."/>
            <person name="Kuo A."/>
            <person name="Drula E."/>
            <person name="Varga T."/>
            <person name="Kohler A."/>
            <person name="Feng B."/>
            <person name="Cao Y."/>
            <person name="Lipzen A."/>
            <person name="Daum C."/>
            <person name="Hundley H."/>
            <person name="Pangilinan J."/>
            <person name="Johnson J."/>
            <person name="Barry K."/>
            <person name="LaButti K."/>
            <person name="Ng V."/>
            <person name="Ahrendt S."/>
            <person name="Min B."/>
            <person name="Choi I.G."/>
            <person name="Park H."/>
            <person name="Plett J.M."/>
            <person name="Magnuson J."/>
            <person name="Spatafora J.W."/>
            <person name="Nagy L.G."/>
            <person name="Henrissat B."/>
            <person name="Grigoriev I.V."/>
            <person name="Yang Z.L."/>
            <person name="Xu J."/>
            <person name="Martin F.M."/>
        </authorList>
    </citation>
    <scope>NUCLEOTIDE SEQUENCE</scope>
    <source>
        <strain evidence="1">KUC20120723A-06</strain>
    </source>
</reference>
<name>A0ACB8B2W6_9AGAM</name>
<proteinExistence type="predicted"/>
<evidence type="ECO:0000313" key="1">
    <source>
        <dbReference type="EMBL" id="KAH7920035.1"/>
    </source>
</evidence>
<dbReference type="EMBL" id="MU266610">
    <property type="protein sequence ID" value="KAH7920035.1"/>
    <property type="molecule type" value="Genomic_DNA"/>
</dbReference>